<dbReference type="InterPro" id="IPR051164">
    <property type="entry name" value="NmrA-like_oxidored"/>
</dbReference>
<organism evidence="4 5">
    <name type="scientific">Maritalea mobilis</name>
    <dbReference type="NCBI Taxonomy" id="483324"/>
    <lineage>
        <taxon>Bacteria</taxon>
        <taxon>Pseudomonadati</taxon>
        <taxon>Pseudomonadota</taxon>
        <taxon>Alphaproteobacteria</taxon>
        <taxon>Hyphomicrobiales</taxon>
        <taxon>Devosiaceae</taxon>
        <taxon>Maritalea</taxon>
    </lineage>
</organism>
<dbReference type="Pfam" id="PF05368">
    <property type="entry name" value="NmrA"/>
    <property type="match status" value="1"/>
</dbReference>
<feature type="domain" description="NmrA-like" evidence="3">
    <location>
        <begin position="1"/>
        <end position="246"/>
    </location>
</feature>
<dbReference type="OrthoDB" id="6434603at2"/>
<dbReference type="SUPFAM" id="SSF51735">
    <property type="entry name" value="NAD(P)-binding Rossmann-fold domains"/>
    <property type="match status" value="1"/>
</dbReference>
<sequence length="295" mass="31635">MTTTITILNALSAQASPLVGQALNKNYKVRAFARKTEKLNNRFGENPNLTKGHADLNDLNSLITAFDGADGAFVHLPIPQSPEQPGLWLQNIIAATRQSKLPHLVFSTSGPTGSRYASTPMIDGTSAAKSAIEAANLPVTILMPTIYLENMQVPPFVPQLHSDGILTYPPLPADMKIAFTSHVDQARYALAAFEKPNLIGETIEIASKPMLNGAELAQIFSTALGQPVKFEPLTPEQFGTQIGELFQSPEVGQGLTGLYQSISALGKNGMAIDVAALEEKFGIELPSIADQIANW</sequence>
<protein>
    <submittedName>
        <fullName evidence="4">Uncharacterized protein YbjT (DUF2867 family)</fullName>
    </submittedName>
</protein>
<comment type="similarity">
    <text evidence="1">Belongs to the NmrA-type oxidoreductase family.</text>
</comment>
<keyword evidence="5" id="KW-1185">Reference proteome</keyword>
<gene>
    <name evidence="4" type="ORF">ATL17_0750</name>
</gene>
<dbReference type="PANTHER" id="PTHR42748">
    <property type="entry name" value="NITROGEN METABOLITE REPRESSION PROTEIN NMRA FAMILY MEMBER"/>
    <property type="match status" value="1"/>
</dbReference>
<proteinExistence type="inferred from homology"/>
<dbReference type="AlphaFoldDB" id="A0A4R6VVE9"/>
<keyword evidence="2" id="KW-0521">NADP</keyword>
<dbReference type="PANTHER" id="PTHR42748:SF7">
    <property type="entry name" value="NMRA LIKE REDOX SENSOR 1-RELATED"/>
    <property type="match status" value="1"/>
</dbReference>
<evidence type="ECO:0000256" key="1">
    <source>
        <dbReference type="ARBA" id="ARBA00006328"/>
    </source>
</evidence>
<evidence type="ECO:0000259" key="3">
    <source>
        <dbReference type="Pfam" id="PF05368"/>
    </source>
</evidence>
<accession>A0A4R6VVE9</accession>
<dbReference type="InterPro" id="IPR008030">
    <property type="entry name" value="NmrA-like"/>
</dbReference>
<name>A0A4R6VVE9_9HYPH</name>
<dbReference type="RefSeq" id="WP_133571422.1">
    <property type="nucleotide sequence ID" value="NZ_SNYR01000001.1"/>
</dbReference>
<dbReference type="InterPro" id="IPR036291">
    <property type="entry name" value="NAD(P)-bd_dom_sf"/>
</dbReference>
<comment type="caution">
    <text evidence="4">The sequence shown here is derived from an EMBL/GenBank/DDBJ whole genome shotgun (WGS) entry which is preliminary data.</text>
</comment>
<dbReference type="Proteomes" id="UP000295391">
    <property type="component" value="Unassembled WGS sequence"/>
</dbReference>
<evidence type="ECO:0000256" key="2">
    <source>
        <dbReference type="ARBA" id="ARBA00022857"/>
    </source>
</evidence>
<reference evidence="4 5" key="1">
    <citation type="submission" date="2019-03" db="EMBL/GenBank/DDBJ databases">
        <title>Genomic Encyclopedia of Type Strains, Phase III (KMG-III): the genomes of soil and plant-associated and newly described type strains.</title>
        <authorList>
            <person name="Whitman W."/>
        </authorList>
    </citation>
    <scope>NUCLEOTIDE SEQUENCE [LARGE SCALE GENOMIC DNA]</scope>
    <source>
        <strain evidence="4 5">CGMCC 1.7002</strain>
    </source>
</reference>
<evidence type="ECO:0000313" key="4">
    <source>
        <dbReference type="EMBL" id="TDQ66747.1"/>
    </source>
</evidence>
<evidence type="ECO:0000313" key="5">
    <source>
        <dbReference type="Proteomes" id="UP000295391"/>
    </source>
</evidence>
<dbReference type="Gene3D" id="3.40.50.720">
    <property type="entry name" value="NAD(P)-binding Rossmann-like Domain"/>
    <property type="match status" value="1"/>
</dbReference>
<dbReference type="EMBL" id="SNYR01000001">
    <property type="protein sequence ID" value="TDQ66747.1"/>
    <property type="molecule type" value="Genomic_DNA"/>
</dbReference>